<dbReference type="SUPFAM" id="SSF53623">
    <property type="entry name" value="MurD-like peptide ligases, catalytic domain"/>
    <property type="match status" value="1"/>
</dbReference>
<dbReference type="Gene3D" id="3.40.1190.10">
    <property type="entry name" value="Mur-like, catalytic domain"/>
    <property type="match status" value="1"/>
</dbReference>
<evidence type="ECO:0000256" key="10">
    <source>
        <dbReference type="PIRNR" id="PIRNR001563"/>
    </source>
</evidence>
<comment type="catalytic activity">
    <reaction evidence="9">
        <text>(6S)-5,6,7,8-tetrahydrofolyl-(gamma-L-Glu)(n) + L-glutamate + ATP = (6S)-5,6,7,8-tetrahydrofolyl-(gamma-L-Glu)(n+1) + ADP + phosphate + H(+)</text>
        <dbReference type="Rhea" id="RHEA:10580"/>
        <dbReference type="Rhea" id="RHEA-COMP:14738"/>
        <dbReference type="Rhea" id="RHEA-COMP:14740"/>
        <dbReference type="ChEBI" id="CHEBI:15378"/>
        <dbReference type="ChEBI" id="CHEBI:29985"/>
        <dbReference type="ChEBI" id="CHEBI:30616"/>
        <dbReference type="ChEBI" id="CHEBI:43474"/>
        <dbReference type="ChEBI" id="CHEBI:141005"/>
        <dbReference type="ChEBI" id="CHEBI:456216"/>
        <dbReference type="EC" id="6.3.2.17"/>
    </reaction>
</comment>
<comment type="similarity">
    <text evidence="1 10">Belongs to the folylpolyglutamate synthase family.</text>
</comment>
<evidence type="ECO:0000256" key="6">
    <source>
        <dbReference type="ARBA" id="ARBA00022840"/>
    </source>
</evidence>
<protein>
    <recommendedName>
        <fullName evidence="2">tetrahydrofolate synthase</fullName>
        <ecNumber evidence="2">6.3.2.17</ecNumber>
    </recommendedName>
    <alternativeName>
        <fullName evidence="8">Tetrahydrofolylpolyglutamate synthase</fullName>
    </alternativeName>
</protein>
<dbReference type="GO" id="GO:0008841">
    <property type="term" value="F:dihydrofolate synthase activity"/>
    <property type="evidence" value="ECO:0007669"/>
    <property type="project" value="TreeGrafter"/>
</dbReference>
<keyword evidence="4" id="KW-0479">Metal-binding</keyword>
<dbReference type="EC" id="6.3.2.17" evidence="2"/>
<evidence type="ECO:0000259" key="12">
    <source>
        <dbReference type="Pfam" id="PF02875"/>
    </source>
</evidence>
<dbReference type="SUPFAM" id="SSF53244">
    <property type="entry name" value="MurD-like peptide ligases, peptide-binding domain"/>
    <property type="match status" value="1"/>
</dbReference>
<evidence type="ECO:0000256" key="2">
    <source>
        <dbReference type="ARBA" id="ARBA00013025"/>
    </source>
</evidence>
<evidence type="ECO:0000256" key="11">
    <source>
        <dbReference type="SAM" id="MobiDB-lite"/>
    </source>
</evidence>
<dbReference type="Pfam" id="PF02875">
    <property type="entry name" value="Mur_ligase_C"/>
    <property type="match status" value="1"/>
</dbReference>
<dbReference type="EMBL" id="SLUM01000009">
    <property type="protein sequence ID" value="TCL57733.1"/>
    <property type="molecule type" value="Genomic_DNA"/>
</dbReference>
<dbReference type="STRING" id="1650663.GCA_001486665_01076"/>
<proteinExistence type="inferred from homology"/>
<keyword evidence="6 10" id="KW-0067">ATP-binding</keyword>
<dbReference type="RefSeq" id="WP_058963559.1">
    <property type="nucleotide sequence ID" value="NZ_CABKVM010000015.1"/>
</dbReference>
<evidence type="ECO:0000259" key="13">
    <source>
        <dbReference type="Pfam" id="PF08245"/>
    </source>
</evidence>
<dbReference type="GO" id="GO:0005737">
    <property type="term" value="C:cytoplasm"/>
    <property type="evidence" value="ECO:0007669"/>
    <property type="project" value="TreeGrafter"/>
</dbReference>
<dbReference type="PROSITE" id="PS01011">
    <property type="entry name" value="FOLYLPOLYGLU_SYNT_1"/>
    <property type="match status" value="1"/>
</dbReference>
<evidence type="ECO:0000256" key="3">
    <source>
        <dbReference type="ARBA" id="ARBA00022598"/>
    </source>
</evidence>
<accession>A0A4R1QWC9</accession>
<dbReference type="InterPro" id="IPR013221">
    <property type="entry name" value="Mur_ligase_cen"/>
</dbReference>
<dbReference type="InterPro" id="IPR036615">
    <property type="entry name" value="Mur_ligase_C_dom_sf"/>
</dbReference>
<feature type="domain" description="Mur ligase C-terminal" evidence="12">
    <location>
        <begin position="293"/>
        <end position="405"/>
    </location>
</feature>
<comment type="caution">
    <text evidence="14">The sequence shown here is derived from an EMBL/GenBank/DDBJ whole genome shotgun (WGS) entry which is preliminary data.</text>
</comment>
<name>A0A4R1QWC9_9FIRM</name>
<dbReference type="GO" id="GO:0004326">
    <property type="term" value="F:tetrahydrofolylpolyglutamate synthase activity"/>
    <property type="evidence" value="ECO:0007669"/>
    <property type="project" value="UniProtKB-EC"/>
</dbReference>
<dbReference type="PANTHER" id="PTHR11136">
    <property type="entry name" value="FOLYLPOLYGLUTAMATE SYNTHASE-RELATED"/>
    <property type="match status" value="1"/>
</dbReference>
<dbReference type="PIRSF" id="PIRSF001563">
    <property type="entry name" value="Folylpolyglu_synth"/>
    <property type="match status" value="1"/>
</dbReference>
<sequence>MTPASKSNTEWLQSLPRTNGKPGVEGMRQLLAKLGDPQNYLDFVHVAGTNGKGTVSTLTANILKEAGYKTGLTISPYVLEFRERMQINGEMIPADVLEEVAGQVRAAAETLDEEPVQFTAVTAAALLWFYQEQCDLAVLETGVGGKNDASNGVDNTLVAAITRIDLDHTEVLGDTLEAIAKEKAGIIKPGCTVVCYPLQDPEAQQAIVAECIRQKAELVQPQPEDLNLPEQSEPLTNPFSYGGYEVELPFLGAHQSCNAAMAVEIALALWRKGYEISDEAILKGLETARFPARIEVLRKEPLVILDGCHNPAGAKALAGVLRTHTKKKPAAVLGVLADKAAAQILETLASCFDAIYTVTPPCPRAMEAQELAELARTAAPKAKVTACADLNQALDQALAHPNGAVVCGSLYLAAQARLELLKRLS</sequence>
<keyword evidence="3 10" id="KW-0436">Ligase</keyword>
<feature type="compositionally biased region" description="Polar residues" evidence="11">
    <location>
        <begin position="1"/>
        <end position="17"/>
    </location>
</feature>
<dbReference type="InterPro" id="IPR036565">
    <property type="entry name" value="Mur-like_cat_sf"/>
</dbReference>
<dbReference type="AlphaFoldDB" id="A0A4R1QWC9"/>
<evidence type="ECO:0000313" key="14">
    <source>
        <dbReference type="EMBL" id="TCL57733.1"/>
    </source>
</evidence>
<dbReference type="Gene3D" id="3.90.190.20">
    <property type="entry name" value="Mur ligase, C-terminal domain"/>
    <property type="match status" value="1"/>
</dbReference>
<keyword evidence="5 10" id="KW-0547">Nucleotide-binding</keyword>
<dbReference type="InterPro" id="IPR001645">
    <property type="entry name" value="Folylpolyglutamate_synth"/>
</dbReference>
<gene>
    <name evidence="14" type="ORF">EDD77_1094</name>
</gene>
<dbReference type="GO" id="GO:0046872">
    <property type="term" value="F:metal ion binding"/>
    <property type="evidence" value="ECO:0007669"/>
    <property type="project" value="UniProtKB-KW"/>
</dbReference>
<dbReference type="Proteomes" id="UP000295184">
    <property type="component" value="Unassembled WGS sequence"/>
</dbReference>
<feature type="domain" description="Mur ligase central" evidence="13">
    <location>
        <begin position="46"/>
        <end position="265"/>
    </location>
</feature>
<evidence type="ECO:0000256" key="9">
    <source>
        <dbReference type="ARBA" id="ARBA00047493"/>
    </source>
</evidence>
<evidence type="ECO:0000256" key="7">
    <source>
        <dbReference type="ARBA" id="ARBA00022842"/>
    </source>
</evidence>
<evidence type="ECO:0000256" key="5">
    <source>
        <dbReference type="ARBA" id="ARBA00022741"/>
    </source>
</evidence>
<dbReference type="PANTHER" id="PTHR11136:SF0">
    <property type="entry name" value="DIHYDROFOLATE SYNTHETASE-RELATED"/>
    <property type="match status" value="1"/>
</dbReference>
<evidence type="ECO:0000256" key="8">
    <source>
        <dbReference type="ARBA" id="ARBA00030592"/>
    </source>
</evidence>
<dbReference type="Pfam" id="PF08245">
    <property type="entry name" value="Mur_ligase_M"/>
    <property type="match status" value="1"/>
</dbReference>
<dbReference type="GO" id="GO:0005524">
    <property type="term" value="F:ATP binding"/>
    <property type="evidence" value="ECO:0007669"/>
    <property type="project" value="UniProtKB-KW"/>
</dbReference>
<keyword evidence="7" id="KW-0460">Magnesium</keyword>
<dbReference type="OrthoDB" id="9809356at2"/>
<evidence type="ECO:0000313" key="15">
    <source>
        <dbReference type="Proteomes" id="UP000295184"/>
    </source>
</evidence>
<organism evidence="14 15">
    <name type="scientific">Allofournierella massiliensis</name>
    <dbReference type="NCBI Taxonomy" id="1650663"/>
    <lineage>
        <taxon>Bacteria</taxon>
        <taxon>Bacillati</taxon>
        <taxon>Bacillota</taxon>
        <taxon>Clostridia</taxon>
        <taxon>Eubacteriales</taxon>
        <taxon>Oscillospiraceae</taxon>
        <taxon>Allofournierella</taxon>
    </lineage>
</organism>
<reference evidence="14 15" key="1">
    <citation type="submission" date="2019-03" db="EMBL/GenBank/DDBJ databases">
        <title>Genomic Encyclopedia of Type Strains, Phase IV (KMG-IV): sequencing the most valuable type-strain genomes for metagenomic binning, comparative biology and taxonomic classification.</title>
        <authorList>
            <person name="Goeker M."/>
        </authorList>
    </citation>
    <scope>NUCLEOTIDE SEQUENCE [LARGE SCALE GENOMIC DNA]</scope>
    <source>
        <strain evidence="14 15">DSM 100451</strain>
    </source>
</reference>
<evidence type="ECO:0000256" key="1">
    <source>
        <dbReference type="ARBA" id="ARBA00008276"/>
    </source>
</evidence>
<feature type="region of interest" description="Disordered" evidence="11">
    <location>
        <begin position="1"/>
        <end position="23"/>
    </location>
</feature>
<evidence type="ECO:0000256" key="4">
    <source>
        <dbReference type="ARBA" id="ARBA00022723"/>
    </source>
</evidence>
<dbReference type="InterPro" id="IPR018109">
    <property type="entry name" value="Folylpolyglutamate_synth_CS"/>
</dbReference>
<dbReference type="NCBIfam" id="TIGR01499">
    <property type="entry name" value="folC"/>
    <property type="match status" value="1"/>
</dbReference>
<dbReference type="InterPro" id="IPR004101">
    <property type="entry name" value="Mur_ligase_C"/>
</dbReference>